<dbReference type="InterPro" id="IPR018289">
    <property type="entry name" value="MULE_transposase_dom"/>
</dbReference>
<evidence type="ECO:0000256" key="1">
    <source>
        <dbReference type="ARBA" id="ARBA00005350"/>
    </source>
</evidence>
<accession>A0A813NS36</accession>
<sequence>MIEIDIENILDPSRSLLQSEQPFEEEFSESEDDGTDDEIDEGNNDDERDRVKQKKRKRNTIVWTFQKHLENNLFVEAEILPKWSNYRKHDTIAGHKIYYKCNHPKCPARIHLLYLKNQTRISLFSNQEDHLHLPLNKQRGIDEKIKQMIKDIYSYGVTGAMNIIYALRDKKVEKEKIPSKRQLYNFLYHYKQELYGSANKYFRLVMTTNSLIENIEKRDILVVDSTYKIIFQGFPLMITGTVDYERHFQPICAAVCSRETADDFEFVFRALEKKYPNKKWNYLLADAAGAITNGFERVYGTNYKRIMCWAHANRAMDNNLKVEKETKAKILNDINSLHLSFSESKFQLGYKLLKEKWEINEPETGTVEFFEKYFENERINSKNYGWFEGIAYSYPSTNNATLKKILSRWSNDGETIRIFEFEPKLVDQHWYDLIDYLESKPVVKFIDYEDAYFLSHDSSADFYRYLDLLDCNGECYPDCETKKPFSISKLIIANSNQLTLERIQRKAIRYSFNMPIDTKVNELYNLCSLEPVLERSLKLTDKYLCEAAKSNELIQRELNIYRQAPELDEGGLCKGIARKTVFGFIQSMECRKFFQQLMKVSASETSRLTSQSSQHGIYYKPPKNTAPLPPGAPVVWMQKPKKIPGCPTGLEYLTQVDALIIHQKVSFLEAVVGWDTNNKYFINNNTGNQVFFAAEESETCMRICCGYQRGFTFHIVDNLYQEVIRVKREFKCAAGCCCWCPGSCEGCAQEVTVEAPIGTIVGYVKQIGSMWRTKYDVLNDKREPILRIHGPCCVCDGPLCPCNNEFQILTCDCLAQIGSIKKDYAGFVREMLTVSDSFSIKFPMDLSVKAKSLLLGAFFLIDFMHFDKSGDDF</sequence>
<evidence type="ECO:0000313" key="5">
    <source>
        <dbReference type="Proteomes" id="UP000663879"/>
    </source>
</evidence>
<organism evidence="4 5">
    <name type="scientific">Brachionus calyciflorus</name>
    <dbReference type="NCBI Taxonomy" id="104777"/>
    <lineage>
        <taxon>Eukaryota</taxon>
        <taxon>Metazoa</taxon>
        <taxon>Spiralia</taxon>
        <taxon>Gnathifera</taxon>
        <taxon>Rotifera</taxon>
        <taxon>Eurotatoria</taxon>
        <taxon>Monogononta</taxon>
        <taxon>Pseudotrocha</taxon>
        <taxon>Ploima</taxon>
        <taxon>Brachionidae</taxon>
        <taxon>Brachionus</taxon>
    </lineage>
</organism>
<dbReference type="InterPro" id="IPR005552">
    <property type="entry name" value="Scramblase"/>
</dbReference>
<dbReference type="OrthoDB" id="191150at2759"/>
<dbReference type="PANTHER" id="PTHR23248:SF63">
    <property type="entry name" value="PHOSPHOLIPID SCRAMBLASE"/>
    <property type="match status" value="1"/>
</dbReference>
<dbReference type="PANTHER" id="PTHR23248">
    <property type="entry name" value="PHOSPHOLIPID SCRAMBLASE-RELATED"/>
    <property type="match status" value="1"/>
</dbReference>
<comment type="caution">
    <text evidence="4">The sequence shown here is derived from an EMBL/GenBank/DDBJ whole genome shotgun (WGS) entry which is preliminary data.</text>
</comment>
<feature type="compositionally biased region" description="Acidic residues" evidence="2">
    <location>
        <begin position="22"/>
        <end position="44"/>
    </location>
</feature>
<evidence type="ECO:0000259" key="3">
    <source>
        <dbReference type="Pfam" id="PF10551"/>
    </source>
</evidence>
<comment type="similarity">
    <text evidence="1">Belongs to the phospholipid scramblase family.</text>
</comment>
<keyword evidence="5" id="KW-1185">Reference proteome</keyword>
<name>A0A813NS36_9BILA</name>
<dbReference type="Pfam" id="PF10551">
    <property type="entry name" value="MULE"/>
    <property type="match status" value="1"/>
</dbReference>
<feature type="domain" description="MULE transposase" evidence="3">
    <location>
        <begin position="220"/>
        <end position="313"/>
    </location>
</feature>
<dbReference type="Pfam" id="PF03803">
    <property type="entry name" value="Scramblase"/>
    <property type="match status" value="1"/>
</dbReference>
<proteinExistence type="inferred from homology"/>
<reference evidence="4" key="1">
    <citation type="submission" date="2021-02" db="EMBL/GenBank/DDBJ databases">
        <authorList>
            <person name="Nowell W R."/>
        </authorList>
    </citation>
    <scope>NUCLEOTIDE SEQUENCE</scope>
    <source>
        <strain evidence="4">Ploen Becks lab</strain>
    </source>
</reference>
<gene>
    <name evidence="4" type="ORF">OXX778_LOCUS3227</name>
</gene>
<protein>
    <recommendedName>
        <fullName evidence="3">MULE transposase domain-containing protein</fullName>
    </recommendedName>
</protein>
<evidence type="ECO:0000313" key="4">
    <source>
        <dbReference type="EMBL" id="CAF0737907.1"/>
    </source>
</evidence>
<feature type="region of interest" description="Disordered" evidence="2">
    <location>
        <begin position="13"/>
        <end position="53"/>
    </location>
</feature>
<evidence type="ECO:0000256" key="2">
    <source>
        <dbReference type="SAM" id="MobiDB-lite"/>
    </source>
</evidence>
<dbReference type="EMBL" id="CAJNOC010000279">
    <property type="protein sequence ID" value="CAF0737907.1"/>
    <property type="molecule type" value="Genomic_DNA"/>
</dbReference>
<dbReference type="GO" id="GO:0017128">
    <property type="term" value="F:phospholipid scramblase activity"/>
    <property type="evidence" value="ECO:0007669"/>
    <property type="project" value="InterPro"/>
</dbReference>
<dbReference type="AlphaFoldDB" id="A0A813NS36"/>
<dbReference type="Proteomes" id="UP000663879">
    <property type="component" value="Unassembled WGS sequence"/>
</dbReference>
<dbReference type="GO" id="GO:0005886">
    <property type="term" value="C:plasma membrane"/>
    <property type="evidence" value="ECO:0007669"/>
    <property type="project" value="TreeGrafter"/>
</dbReference>